<name>A0A2W5AEV8_9SPHN</name>
<gene>
    <name evidence="2" type="ORF">DI640_15415</name>
</gene>
<dbReference type="Gene3D" id="3.40.50.10260">
    <property type="entry name" value="YjeF N-terminal domain"/>
    <property type="match status" value="1"/>
</dbReference>
<evidence type="ECO:0000313" key="2">
    <source>
        <dbReference type="EMBL" id="PZO69331.1"/>
    </source>
</evidence>
<dbReference type="SUPFAM" id="SSF64153">
    <property type="entry name" value="YjeF N-terminal domain-like"/>
    <property type="match status" value="1"/>
</dbReference>
<reference evidence="2 3" key="1">
    <citation type="submission" date="2017-08" db="EMBL/GenBank/DDBJ databases">
        <title>Infants hospitalized years apart are colonized by the same room-sourced microbial strains.</title>
        <authorList>
            <person name="Brooks B."/>
            <person name="Olm M.R."/>
            <person name="Firek B.A."/>
            <person name="Baker R."/>
            <person name="Thomas B.C."/>
            <person name="Morowitz M.J."/>
            <person name="Banfield J.F."/>
        </authorList>
    </citation>
    <scope>NUCLEOTIDE SEQUENCE [LARGE SCALE GENOMIC DNA]</scope>
    <source>
        <strain evidence="2">S2_018_000_R3_119</strain>
    </source>
</reference>
<sequence>MPNPLALYDTAALRELERRAREVAGIDETTLMRRAGQAAWRCLLEHWPEARRVVVLCGPGNNGGDGWVLAKHALDSGRDIRVVQAAGCEPRTPLARTMSREYRDAGGRVEVFDGVLPDADVIVDALLGIGGDRSPEGEFAR</sequence>
<dbReference type="Pfam" id="PF03853">
    <property type="entry name" value="YjeF_N"/>
    <property type="match status" value="1"/>
</dbReference>
<comment type="caution">
    <text evidence="2">The sequence shown here is derived from an EMBL/GenBank/DDBJ whole genome shotgun (WGS) entry which is preliminary data.</text>
</comment>
<dbReference type="InterPro" id="IPR036652">
    <property type="entry name" value="YjeF_N_dom_sf"/>
</dbReference>
<dbReference type="AlphaFoldDB" id="A0A2W5AEV8"/>
<dbReference type="PROSITE" id="PS51385">
    <property type="entry name" value="YJEF_N"/>
    <property type="match status" value="1"/>
</dbReference>
<evidence type="ECO:0000313" key="3">
    <source>
        <dbReference type="Proteomes" id="UP000249555"/>
    </source>
</evidence>
<evidence type="ECO:0000259" key="1">
    <source>
        <dbReference type="PROSITE" id="PS51385"/>
    </source>
</evidence>
<organism evidence="2 3">
    <name type="scientific">Sphingomonas taxi</name>
    <dbReference type="NCBI Taxonomy" id="1549858"/>
    <lineage>
        <taxon>Bacteria</taxon>
        <taxon>Pseudomonadati</taxon>
        <taxon>Pseudomonadota</taxon>
        <taxon>Alphaproteobacteria</taxon>
        <taxon>Sphingomonadales</taxon>
        <taxon>Sphingomonadaceae</taxon>
        <taxon>Sphingomonas</taxon>
    </lineage>
</organism>
<proteinExistence type="predicted"/>
<dbReference type="Proteomes" id="UP000249555">
    <property type="component" value="Unassembled WGS sequence"/>
</dbReference>
<accession>A0A2W5AEV8</accession>
<protein>
    <submittedName>
        <fullName evidence="2">Bifunctional ADP-dependent NAD(P)H-hydrate dehydratase/NAD(P)H-hydrate epimerase</fullName>
    </submittedName>
</protein>
<feature type="non-terminal residue" evidence="2">
    <location>
        <position position="141"/>
    </location>
</feature>
<dbReference type="InterPro" id="IPR004443">
    <property type="entry name" value="YjeF_N_dom"/>
</dbReference>
<feature type="domain" description="YjeF N-terminal" evidence="1">
    <location>
        <begin position="13"/>
        <end position="141"/>
    </location>
</feature>
<dbReference type="EMBL" id="QFMX01000170">
    <property type="protein sequence ID" value="PZO69331.1"/>
    <property type="molecule type" value="Genomic_DNA"/>
</dbReference>